<dbReference type="EMBL" id="CP046268">
    <property type="protein sequence ID" value="QMV15460.1"/>
    <property type="molecule type" value="Genomic_DNA"/>
</dbReference>
<proteinExistence type="predicted"/>
<evidence type="ECO:0000256" key="2">
    <source>
        <dbReference type="SAM" id="Phobius"/>
    </source>
</evidence>
<keyword evidence="2" id="KW-0812">Transmembrane</keyword>
<organism evidence="4 5">
    <name type="scientific">Vibrio spartinae</name>
    <dbReference type="NCBI Taxonomy" id="1918945"/>
    <lineage>
        <taxon>Bacteria</taxon>
        <taxon>Pseudomonadati</taxon>
        <taxon>Pseudomonadota</taxon>
        <taxon>Gammaproteobacteria</taxon>
        <taxon>Vibrionales</taxon>
        <taxon>Vibrionaceae</taxon>
        <taxon>Vibrio</taxon>
    </lineage>
</organism>
<reference evidence="3 6" key="3">
    <citation type="journal article" date="2020" name="J. Nat. Prod.">
        <title>Genomics-Metabolomics Profiling Disclosed Marine Vibrio spartinae 3.6 as a Producer of a New Branched Side Chain Prodigiosin.</title>
        <authorList>
            <person name="Vitale G.A."/>
            <person name="Sciarretta M."/>
            <person name="Palma Esposito F."/>
            <person name="January G.G."/>
            <person name="Giaccio M."/>
            <person name="Bunk B."/>
            <person name="Sproer C."/>
            <person name="Bajerski F."/>
            <person name="Power D."/>
            <person name="Festa C."/>
            <person name="Monti M.C."/>
            <person name="D'Auria M.V."/>
            <person name="de Pascale D."/>
        </authorList>
    </citation>
    <scope>NUCLEOTIDE SEQUENCE [LARGE SCALE GENOMIC DNA]</scope>
    <source>
        <strain evidence="3 6">3.6</strain>
    </source>
</reference>
<feature type="transmembrane region" description="Helical" evidence="2">
    <location>
        <begin position="130"/>
        <end position="147"/>
    </location>
</feature>
<dbReference type="AlphaFoldDB" id="A0A1N6M1S3"/>
<dbReference type="EMBL" id="FSSB01000007">
    <property type="protein sequence ID" value="SIO93327.1"/>
    <property type="molecule type" value="Genomic_DNA"/>
</dbReference>
<evidence type="ECO:0000313" key="4">
    <source>
        <dbReference type="EMBL" id="SIO93327.1"/>
    </source>
</evidence>
<dbReference type="RefSeq" id="WP_074371914.1">
    <property type="nucleotide sequence ID" value="NZ_AP024907.1"/>
</dbReference>
<sequence length="348" mass="39108">MVIRAFSRRSPGSAASVPPSSADKTAPTPVLTETQTLINDGIRLLHYVARSGNLNVDPDIAAGIINAQNNLHSRNWGEEDESRLLRCYDKLASQVWPVTVESIKAVVPNAVNGQIESPRANRTIIWYRRYTVFTLIILLSVQIYYLFGYGLTQTLLQYTHLPLSSPPVAQKQPATASPPNDKLYENHLRASYQLLQYWNQVWMLGHDFKRVPADQRIPPGQEERTIHFATHLIAAQSVLQMLQNYVLPLMYGLLGAFIFVLRSLLQQIRTLTYTASREIGYRLRLTLGCLAGMITGWLLKPEIGTMTLSPMALAFIAGYSIEVLFSTLDMIIDNIRKKTPQTKDSTPP</sequence>
<accession>A0A1N6M1S3</accession>
<reference evidence="4 5" key="1">
    <citation type="submission" date="2016-12" db="EMBL/GenBank/DDBJ databases">
        <authorList>
            <person name="Song W.-J."/>
            <person name="Kurnit D.M."/>
        </authorList>
    </citation>
    <scope>NUCLEOTIDE SEQUENCE [LARGE SCALE GENOMIC DNA]</scope>
    <source>
        <strain evidence="4 5">CECT 9026</strain>
    </source>
</reference>
<feature type="transmembrane region" description="Helical" evidence="2">
    <location>
        <begin position="281"/>
        <end position="299"/>
    </location>
</feature>
<name>A0A1N6M1S3_9VIBR</name>
<evidence type="ECO:0000313" key="6">
    <source>
        <dbReference type="Proteomes" id="UP000515264"/>
    </source>
</evidence>
<gene>
    <name evidence="4" type="ORF">VSP9026_00986</name>
    <name evidence="3" type="ORF">Vspart_02767</name>
</gene>
<keyword evidence="2" id="KW-1133">Transmembrane helix</keyword>
<keyword evidence="6" id="KW-1185">Reference proteome</keyword>
<feature type="transmembrane region" description="Helical" evidence="2">
    <location>
        <begin position="311"/>
        <end position="332"/>
    </location>
</feature>
<evidence type="ECO:0000313" key="5">
    <source>
        <dbReference type="Proteomes" id="UP000184774"/>
    </source>
</evidence>
<protein>
    <submittedName>
        <fullName evidence="4">Uncharacterized protein</fullName>
    </submittedName>
</protein>
<evidence type="ECO:0000256" key="1">
    <source>
        <dbReference type="SAM" id="MobiDB-lite"/>
    </source>
</evidence>
<keyword evidence="2" id="KW-0472">Membrane</keyword>
<reference evidence="3" key="2">
    <citation type="submission" date="2019-11" db="EMBL/GenBank/DDBJ databases">
        <authorList>
            <person name="January G."/>
            <person name="Bunk B."/>
        </authorList>
    </citation>
    <scope>NUCLEOTIDE SEQUENCE</scope>
    <source>
        <strain evidence="3">3.6</strain>
    </source>
</reference>
<dbReference type="Proteomes" id="UP000184774">
    <property type="component" value="Unassembled WGS sequence"/>
</dbReference>
<feature type="region of interest" description="Disordered" evidence="1">
    <location>
        <begin position="1"/>
        <end position="27"/>
    </location>
</feature>
<feature type="compositionally biased region" description="Low complexity" evidence="1">
    <location>
        <begin position="8"/>
        <end position="22"/>
    </location>
</feature>
<dbReference type="Proteomes" id="UP000515264">
    <property type="component" value="Chromosome 1"/>
</dbReference>
<feature type="transmembrane region" description="Helical" evidence="2">
    <location>
        <begin position="245"/>
        <end position="265"/>
    </location>
</feature>
<evidence type="ECO:0000313" key="3">
    <source>
        <dbReference type="EMBL" id="QMV15460.1"/>
    </source>
</evidence>